<evidence type="ECO:0000313" key="12">
    <source>
        <dbReference type="Proteomes" id="UP001206925"/>
    </source>
</evidence>
<dbReference type="InterPro" id="IPR017930">
    <property type="entry name" value="Myb_dom"/>
</dbReference>
<dbReference type="InterPro" id="IPR001005">
    <property type="entry name" value="SANT/Myb"/>
</dbReference>
<dbReference type="GO" id="GO:0040008">
    <property type="term" value="P:regulation of growth"/>
    <property type="evidence" value="ECO:0007669"/>
    <property type="project" value="UniProtKB-ARBA"/>
</dbReference>
<gene>
    <name evidence="11" type="ORF">M8C21_013012</name>
</gene>
<dbReference type="FunFam" id="1.10.10.60:FF:000119">
    <property type="entry name" value="Transcription factor GAMYB"/>
    <property type="match status" value="1"/>
</dbReference>
<dbReference type="SUPFAM" id="SSF46689">
    <property type="entry name" value="Homeodomain-like"/>
    <property type="match status" value="1"/>
</dbReference>
<dbReference type="PROSITE" id="PS51294">
    <property type="entry name" value="HTH_MYB"/>
    <property type="match status" value="2"/>
</dbReference>
<feature type="domain" description="Myb-like" evidence="9">
    <location>
        <begin position="80"/>
        <end position="130"/>
    </location>
</feature>
<evidence type="ECO:0000256" key="2">
    <source>
        <dbReference type="ARBA" id="ARBA00022737"/>
    </source>
</evidence>
<dbReference type="PROSITE" id="PS50090">
    <property type="entry name" value="MYB_LIKE"/>
    <property type="match status" value="2"/>
</dbReference>
<evidence type="ECO:0000313" key="11">
    <source>
        <dbReference type="EMBL" id="KAI7750710.1"/>
    </source>
</evidence>
<dbReference type="SMART" id="SM00717">
    <property type="entry name" value="SANT"/>
    <property type="match status" value="2"/>
</dbReference>
<dbReference type="CDD" id="cd00167">
    <property type="entry name" value="SANT"/>
    <property type="match status" value="2"/>
</dbReference>
<evidence type="ECO:0000259" key="9">
    <source>
        <dbReference type="PROSITE" id="PS50090"/>
    </source>
</evidence>
<dbReference type="GO" id="GO:0003677">
    <property type="term" value="F:DNA binding"/>
    <property type="evidence" value="ECO:0007669"/>
    <property type="project" value="UniProtKB-KW"/>
</dbReference>
<dbReference type="PANTHER" id="PTHR47995">
    <property type="entry name" value="TRANSCRIPTION FACTOR MYB33-RELATED"/>
    <property type="match status" value="1"/>
</dbReference>
<keyword evidence="6" id="KW-0804">Transcription</keyword>
<evidence type="ECO:0000256" key="7">
    <source>
        <dbReference type="ARBA" id="ARBA00023242"/>
    </source>
</evidence>
<accession>A0AAD5D2H6</accession>
<feature type="region of interest" description="Disordered" evidence="8">
    <location>
        <begin position="362"/>
        <end position="387"/>
    </location>
</feature>
<dbReference type="AlphaFoldDB" id="A0AAD5D2H6"/>
<proteinExistence type="predicted"/>
<keyword evidence="7" id="KW-0539">Nucleus</keyword>
<dbReference type="InterPro" id="IPR009057">
    <property type="entry name" value="Homeodomain-like_sf"/>
</dbReference>
<evidence type="ECO:0000256" key="4">
    <source>
        <dbReference type="ARBA" id="ARBA00023125"/>
    </source>
</evidence>
<dbReference type="FunFam" id="1.10.10.60:FF:000001">
    <property type="entry name" value="MYB-related transcription factor"/>
    <property type="match status" value="1"/>
</dbReference>
<evidence type="ECO:0000256" key="1">
    <source>
        <dbReference type="ARBA" id="ARBA00004123"/>
    </source>
</evidence>
<evidence type="ECO:0000256" key="5">
    <source>
        <dbReference type="ARBA" id="ARBA00023159"/>
    </source>
</evidence>
<keyword evidence="5" id="KW-0010">Activator</keyword>
<name>A0AAD5D2H6_AMBAR</name>
<reference evidence="11" key="1">
    <citation type="submission" date="2022-06" db="EMBL/GenBank/DDBJ databases">
        <title>Uncovering the hologenomic basis of an extraordinary plant invasion.</title>
        <authorList>
            <person name="Bieker V.C."/>
            <person name="Martin M.D."/>
            <person name="Gilbert T."/>
            <person name="Hodgins K."/>
            <person name="Battlay P."/>
            <person name="Petersen B."/>
            <person name="Wilson J."/>
        </authorList>
    </citation>
    <scope>NUCLEOTIDE SEQUENCE</scope>
    <source>
        <strain evidence="11">AA19_3_7</strain>
        <tissue evidence="11">Leaf</tissue>
    </source>
</reference>
<keyword evidence="4" id="KW-0238">DNA-binding</keyword>
<dbReference type="Pfam" id="PF00249">
    <property type="entry name" value="Myb_DNA-binding"/>
    <property type="match status" value="2"/>
</dbReference>
<feature type="domain" description="Myb-like" evidence="9">
    <location>
        <begin position="27"/>
        <end position="79"/>
    </location>
</feature>
<evidence type="ECO:0000256" key="8">
    <source>
        <dbReference type="SAM" id="MobiDB-lite"/>
    </source>
</evidence>
<dbReference type="GO" id="GO:0048235">
    <property type="term" value="P:pollen sperm cell differentiation"/>
    <property type="evidence" value="ECO:0007669"/>
    <property type="project" value="UniProtKB-ARBA"/>
</dbReference>
<dbReference type="GO" id="GO:0045893">
    <property type="term" value="P:positive regulation of DNA-templated transcription"/>
    <property type="evidence" value="ECO:0007669"/>
    <property type="project" value="UniProtKB-ARBA"/>
</dbReference>
<feature type="domain" description="HTH myb-type" evidence="10">
    <location>
        <begin position="27"/>
        <end position="79"/>
    </location>
</feature>
<dbReference type="EMBL" id="JAMZMK010006093">
    <property type="protein sequence ID" value="KAI7750710.1"/>
    <property type="molecule type" value="Genomic_DNA"/>
</dbReference>
<evidence type="ECO:0000256" key="3">
    <source>
        <dbReference type="ARBA" id="ARBA00023015"/>
    </source>
</evidence>
<keyword evidence="3" id="KW-0805">Transcription regulation</keyword>
<protein>
    <submittedName>
        <fullName evidence="11">Uncharacterized protein</fullName>
    </submittedName>
</protein>
<dbReference type="Gene3D" id="1.10.10.60">
    <property type="entry name" value="Homeodomain-like"/>
    <property type="match status" value="2"/>
</dbReference>
<evidence type="ECO:0000259" key="10">
    <source>
        <dbReference type="PROSITE" id="PS51294"/>
    </source>
</evidence>
<feature type="domain" description="HTH myb-type" evidence="10">
    <location>
        <begin position="80"/>
        <end position="134"/>
    </location>
</feature>
<feature type="region of interest" description="Disordered" evidence="8">
    <location>
        <begin position="1"/>
        <end position="31"/>
    </location>
</feature>
<evidence type="ECO:0000256" key="6">
    <source>
        <dbReference type="ARBA" id="ARBA00023163"/>
    </source>
</evidence>
<organism evidence="11 12">
    <name type="scientific">Ambrosia artemisiifolia</name>
    <name type="common">Common ragweed</name>
    <dbReference type="NCBI Taxonomy" id="4212"/>
    <lineage>
        <taxon>Eukaryota</taxon>
        <taxon>Viridiplantae</taxon>
        <taxon>Streptophyta</taxon>
        <taxon>Embryophyta</taxon>
        <taxon>Tracheophyta</taxon>
        <taxon>Spermatophyta</taxon>
        <taxon>Magnoliopsida</taxon>
        <taxon>eudicotyledons</taxon>
        <taxon>Gunneridae</taxon>
        <taxon>Pentapetalae</taxon>
        <taxon>asterids</taxon>
        <taxon>campanulids</taxon>
        <taxon>Asterales</taxon>
        <taxon>Asteraceae</taxon>
        <taxon>Asteroideae</taxon>
        <taxon>Heliantheae alliance</taxon>
        <taxon>Heliantheae</taxon>
        <taxon>Ambrosia</taxon>
    </lineage>
</organism>
<keyword evidence="2" id="KW-0677">Repeat</keyword>
<dbReference type="Proteomes" id="UP001206925">
    <property type="component" value="Unassembled WGS sequence"/>
</dbReference>
<sequence>MAPEDGATSTPRNMAAGGGGGGRTSSGQVLKKGPWTAAEDAILMEYVKKNGEGNWNAVQRNSGLMRCGKSCRLRWANHLRPNLKKGAFTPEEERQIIELHSKFGNKWARMALHLQGRTDNEIKNYWNTRLKRRLRAGLPIYPVDFQHHHRRHHEQSLHNQAIPFSSSSSSSNHAKTSVSPLLYEPLSYPVMNMNTNTPFYIQNSQSNLKNIHQNTQFLNRNSSIPFLNQGFPSSLQSNHPVIQIPKIEPSFEDVRLFENVEKDLPSIPSSFQAITPTCSSNTANDRLIVQPNDGDNAISPYVSRGNSGLLEDVLGESRALISSCKVLETDKGIEKLTHDYSLLQDPINVTLESVFEPVDPNKITNLDDSSSGHSSIEMGEKSRSDGIDEMNTMDDDFSSWLDFPTGWYGGSEDPSNERPVDVANADMVEVEHQVENACSPVGTVETGHDNEWTMGSCCWNNMPGFS</sequence>
<feature type="compositionally biased region" description="Polar residues" evidence="8">
    <location>
        <begin position="362"/>
        <end position="374"/>
    </location>
</feature>
<dbReference type="PANTHER" id="PTHR47995:SF32">
    <property type="entry name" value="HOMEODOMAIN-LIKE PROTEIN-RELATED"/>
    <property type="match status" value="1"/>
</dbReference>
<comment type="subcellular location">
    <subcellularLocation>
        <location evidence="1">Nucleus</location>
    </subcellularLocation>
</comment>
<comment type="caution">
    <text evidence="11">The sequence shown here is derived from an EMBL/GenBank/DDBJ whole genome shotgun (WGS) entry which is preliminary data.</text>
</comment>
<dbReference type="GO" id="GO:0005634">
    <property type="term" value="C:nucleus"/>
    <property type="evidence" value="ECO:0007669"/>
    <property type="project" value="UniProtKB-SubCell"/>
</dbReference>
<keyword evidence="12" id="KW-1185">Reference proteome</keyword>